<gene>
    <name evidence="5" type="ORF">BU23DRAFT_537535</name>
</gene>
<dbReference type="EC" id="4.2.3.-" evidence="4"/>
<reference evidence="5" key="1">
    <citation type="journal article" date="2020" name="Stud. Mycol.">
        <title>101 Dothideomycetes genomes: a test case for predicting lifestyles and emergence of pathogens.</title>
        <authorList>
            <person name="Haridas S."/>
            <person name="Albert R."/>
            <person name="Binder M."/>
            <person name="Bloem J."/>
            <person name="Labutti K."/>
            <person name="Salamov A."/>
            <person name="Andreopoulos B."/>
            <person name="Baker S."/>
            <person name="Barry K."/>
            <person name="Bills G."/>
            <person name="Bluhm B."/>
            <person name="Cannon C."/>
            <person name="Castanera R."/>
            <person name="Culley D."/>
            <person name="Daum C."/>
            <person name="Ezra D."/>
            <person name="Gonzalez J."/>
            <person name="Henrissat B."/>
            <person name="Kuo A."/>
            <person name="Liang C."/>
            <person name="Lipzen A."/>
            <person name="Lutzoni F."/>
            <person name="Magnuson J."/>
            <person name="Mondo S."/>
            <person name="Nolan M."/>
            <person name="Ohm R."/>
            <person name="Pangilinan J."/>
            <person name="Park H.-J."/>
            <person name="Ramirez L."/>
            <person name="Alfaro M."/>
            <person name="Sun H."/>
            <person name="Tritt A."/>
            <person name="Yoshinaga Y."/>
            <person name="Zwiers L.-H."/>
            <person name="Turgeon B."/>
            <person name="Goodwin S."/>
            <person name="Spatafora J."/>
            <person name="Crous P."/>
            <person name="Grigoriev I."/>
        </authorList>
    </citation>
    <scope>NUCLEOTIDE SEQUENCE</scope>
    <source>
        <strain evidence="5">CBS 107.79</strain>
    </source>
</reference>
<evidence type="ECO:0000256" key="3">
    <source>
        <dbReference type="ARBA" id="ARBA00022842"/>
    </source>
</evidence>
<evidence type="ECO:0000256" key="2">
    <source>
        <dbReference type="ARBA" id="ARBA00006333"/>
    </source>
</evidence>
<organism evidence="5 6">
    <name type="scientific">Bimuria novae-zelandiae CBS 107.79</name>
    <dbReference type="NCBI Taxonomy" id="1447943"/>
    <lineage>
        <taxon>Eukaryota</taxon>
        <taxon>Fungi</taxon>
        <taxon>Dikarya</taxon>
        <taxon>Ascomycota</taxon>
        <taxon>Pezizomycotina</taxon>
        <taxon>Dothideomycetes</taxon>
        <taxon>Pleosporomycetidae</taxon>
        <taxon>Pleosporales</taxon>
        <taxon>Massarineae</taxon>
        <taxon>Didymosphaeriaceae</taxon>
        <taxon>Bimuria</taxon>
    </lineage>
</organism>
<dbReference type="EMBL" id="ML976698">
    <property type="protein sequence ID" value="KAF1970812.1"/>
    <property type="molecule type" value="Genomic_DNA"/>
</dbReference>
<sequence length="373" mass="42898">MVMDFKHSNVLAPGTYRDDDLANGVPLRIHKDPYKEIAGTLRAHKDWNDSVGHVRDYQGGLGEQFSFIRVTIPECLPERLEIISYANEYAFLYDDEMENLDLKNFKEGRDGMLDVFGNDALNAKVTDEVRPEKKLQAKLLADMMAIDPSRAITTMRAWAKFVDLASRTRSEPFETLEEYLPSRVIDAGELFWYGMLTFAMALTIPALELDLCMRLARPGYAAISLTNDLYSWRKEHEDAQKAGQDYVFNTVWVIMQERKCSEEVAIQICREEIKRHFKEFEDILESPEAKALSQDTQTYLHAVRLSHVGNLVWSIYCPRYQRGINQVLAPQVPHTAASRVLDTIVKFLLSPLQQFIHIGQRMFLLQNLTRLVS</sequence>
<keyword evidence="4" id="KW-0479">Metal-binding</keyword>
<evidence type="ECO:0000313" key="6">
    <source>
        <dbReference type="Proteomes" id="UP000800036"/>
    </source>
</evidence>
<dbReference type="InterPro" id="IPR008949">
    <property type="entry name" value="Isoprenoid_synthase_dom_sf"/>
</dbReference>
<dbReference type="AlphaFoldDB" id="A0A6A5V419"/>
<dbReference type="PANTHER" id="PTHR35201">
    <property type="entry name" value="TERPENE SYNTHASE"/>
    <property type="match status" value="1"/>
</dbReference>
<dbReference type="SUPFAM" id="SSF48576">
    <property type="entry name" value="Terpenoid synthases"/>
    <property type="match status" value="1"/>
</dbReference>
<keyword evidence="4" id="KW-0456">Lyase</keyword>
<evidence type="ECO:0000256" key="1">
    <source>
        <dbReference type="ARBA" id="ARBA00001946"/>
    </source>
</evidence>
<evidence type="ECO:0000313" key="5">
    <source>
        <dbReference type="EMBL" id="KAF1970812.1"/>
    </source>
</evidence>
<comment type="cofactor">
    <cofactor evidence="1 4">
        <name>Mg(2+)</name>
        <dbReference type="ChEBI" id="CHEBI:18420"/>
    </cofactor>
</comment>
<dbReference type="GO" id="GO:0008299">
    <property type="term" value="P:isoprenoid biosynthetic process"/>
    <property type="evidence" value="ECO:0007669"/>
    <property type="project" value="UniProtKB-ARBA"/>
</dbReference>
<keyword evidence="6" id="KW-1185">Reference proteome</keyword>
<dbReference type="Pfam" id="PF19086">
    <property type="entry name" value="Terpene_syn_C_2"/>
    <property type="match status" value="1"/>
</dbReference>
<dbReference type="Proteomes" id="UP000800036">
    <property type="component" value="Unassembled WGS sequence"/>
</dbReference>
<proteinExistence type="inferred from homology"/>
<evidence type="ECO:0000256" key="4">
    <source>
        <dbReference type="RuleBase" id="RU366034"/>
    </source>
</evidence>
<dbReference type="Gene3D" id="1.10.600.10">
    <property type="entry name" value="Farnesyl Diphosphate Synthase"/>
    <property type="match status" value="1"/>
</dbReference>
<name>A0A6A5V419_9PLEO</name>
<protein>
    <recommendedName>
        <fullName evidence="4">Terpene synthase</fullName>
        <ecNumber evidence="4">4.2.3.-</ecNumber>
    </recommendedName>
</protein>
<dbReference type="GO" id="GO:0010333">
    <property type="term" value="F:terpene synthase activity"/>
    <property type="evidence" value="ECO:0007669"/>
    <property type="project" value="InterPro"/>
</dbReference>
<dbReference type="OrthoDB" id="6921389at2759"/>
<comment type="similarity">
    <text evidence="2 4">Belongs to the terpene synthase family.</text>
</comment>
<dbReference type="PANTHER" id="PTHR35201:SF4">
    <property type="entry name" value="BETA-PINACENE SYNTHASE-RELATED"/>
    <property type="match status" value="1"/>
</dbReference>
<accession>A0A6A5V419</accession>
<dbReference type="GO" id="GO:0046872">
    <property type="term" value="F:metal ion binding"/>
    <property type="evidence" value="ECO:0007669"/>
    <property type="project" value="UniProtKB-KW"/>
</dbReference>
<dbReference type="InterPro" id="IPR034686">
    <property type="entry name" value="Terpene_cyclase-like_2"/>
</dbReference>
<keyword evidence="3 4" id="KW-0460">Magnesium</keyword>